<dbReference type="EC" id="2.8.2.-" evidence="8"/>
<dbReference type="GO" id="GO:0016020">
    <property type="term" value="C:membrane"/>
    <property type="evidence" value="ECO:0007669"/>
    <property type="project" value="UniProtKB-SubCell"/>
</dbReference>
<comment type="function">
    <text evidence="8">6-O-sulfation enzyme which catalyzes the transfer of sulfate from 3'-phosphoadenosine 5'-phosphosulfate (PAPS) to position 6 of the N-sulfoglucosamine residue (GlcNS) of heparan sulfate.</text>
</comment>
<keyword evidence="3 8" id="KW-0808">Transferase</keyword>
<evidence type="ECO:0000313" key="11">
    <source>
        <dbReference type="Proteomes" id="UP000663845"/>
    </source>
</evidence>
<evidence type="ECO:0000256" key="1">
    <source>
        <dbReference type="ARBA" id="ARBA00004167"/>
    </source>
</evidence>
<dbReference type="InterPro" id="IPR027417">
    <property type="entry name" value="P-loop_NTPase"/>
</dbReference>
<keyword evidence="8" id="KW-0735">Signal-anchor</keyword>
<keyword evidence="7" id="KW-0325">Glycoprotein</keyword>
<keyword evidence="6 8" id="KW-0472">Membrane</keyword>
<sequence>MIKWKLITILLIVIIIFTYLTSHLKQQLQYLTNNNQENNVPTLVFIHIQKTAGSAFERSIVRRLHFQSQPSCRCPVMLRNNRTKRPSIKLRCNCLRNNEPWLISRFSVGWICGVHADWTTYHRCLPLKMNSEYGFNTRKFLYATLLREPIARFISEYLHTLRGATWLSERLSCQKAQQLRNQSACWRHTNLTDFMLCPFNSAINRQTRMLSSSSVNNCLSSSSFTYSNLIDIETAKKNLQSMEFFGLTEYLHLSQRLFEQTRFCKLFQICSFQSYLEQDLTNNQTNDYLTTNVTTIDLDYLRQVNSDDIELYKFARTLFFQRTCQILKIAC</sequence>
<dbReference type="Gene3D" id="3.40.50.300">
    <property type="entry name" value="P-loop containing nucleotide triphosphate hydrolases"/>
    <property type="match status" value="1"/>
</dbReference>
<comment type="subcellular location">
    <subcellularLocation>
        <location evidence="1">Membrane</location>
        <topology evidence="1">Single-pass membrane protein</topology>
    </subcellularLocation>
    <subcellularLocation>
        <location evidence="8">Membrane</location>
        <topology evidence="8">Single-pass type II membrane protein</topology>
    </subcellularLocation>
</comment>
<reference evidence="9" key="1">
    <citation type="submission" date="2021-02" db="EMBL/GenBank/DDBJ databases">
        <authorList>
            <person name="Nowell W R."/>
        </authorList>
    </citation>
    <scope>NUCLEOTIDE SEQUENCE</scope>
</reference>
<name>A0A814J060_9BILA</name>
<evidence type="ECO:0000313" key="9">
    <source>
        <dbReference type="EMBL" id="CAF1028786.1"/>
    </source>
</evidence>
<comment type="catalytic activity">
    <reaction evidence="8">
        <text>alpha-D-glucosaminyl-[heparan sulfate](n) + 3'-phosphoadenylyl sulfate = 6-sulfo-alpha-D-glucosaminyl-[heparan sulfate](n) + adenosine 3',5'-bisphosphate + H(+)</text>
        <dbReference type="Rhea" id="RHEA:56604"/>
        <dbReference type="Rhea" id="RHEA-COMP:9830"/>
        <dbReference type="Rhea" id="RHEA-COMP:14621"/>
        <dbReference type="ChEBI" id="CHEBI:15378"/>
        <dbReference type="ChEBI" id="CHEBI:58339"/>
        <dbReference type="ChEBI" id="CHEBI:58343"/>
        <dbReference type="ChEBI" id="CHEBI:58388"/>
        <dbReference type="ChEBI" id="CHEBI:140604"/>
    </reaction>
</comment>
<dbReference type="Pfam" id="PF03567">
    <property type="entry name" value="Sulfotransfer_2"/>
    <property type="match status" value="1"/>
</dbReference>
<keyword evidence="5" id="KW-1133">Transmembrane helix</keyword>
<protein>
    <recommendedName>
        <fullName evidence="8">Heparan-sulfate 6-O-sulfotransferase</fullName>
        <ecNumber evidence="8">2.8.2.-</ecNumber>
    </recommendedName>
</protein>
<comment type="similarity">
    <text evidence="2 8">Belongs to the sulfotransferase 6 family.</text>
</comment>
<dbReference type="Proteomes" id="UP000663845">
    <property type="component" value="Unassembled WGS sequence"/>
</dbReference>
<dbReference type="InterPro" id="IPR010635">
    <property type="entry name" value="Heparan_SO4-6-sulfoTrfase"/>
</dbReference>
<dbReference type="PANTHER" id="PTHR12812">
    <property type="entry name" value="HEPARAN SULFATE 6-O-SULFOTRANSFERASE 3"/>
    <property type="match status" value="1"/>
</dbReference>
<comment type="caution">
    <text evidence="9">The sequence shown here is derived from an EMBL/GenBank/DDBJ whole genome shotgun (WGS) entry which is preliminary data.</text>
</comment>
<evidence type="ECO:0000256" key="8">
    <source>
        <dbReference type="RuleBase" id="RU364122"/>
    </source>
</evidence>
<evidence type="ECO:0000256" key="6">
    <source>
        <dbReference type="ARBA" id="ARBA00023136"/>
    </source>
</evidence>
<dbReference type="GO" id="GO:0017095">
    <property type="term" value="F:heparan sulfate 6-sulfotransferase activity"/>
    <property type="evidence" value="ECO:0007669"/>
    <property type="project" value="TreeGrafter"/>
</dbReference>
<evidence type="ECO:0000256" key="7">
    <source>
        <dbReference type="ARBA" id="ARBA00023180"/>
    </source>
</evidence>
<keyword evidence="4" id="KW-0812">Transmembrane</keyword>
<dbReference type="EMBL" id="CAJNOG010000164">
    <property type="protein sequence ID" value="CAF1028786.1"/>
    <property type="molecule type" value="Genomic_DNA"/>
</dbReference>
<proteinExistence type="inferred from homology"/>
<evidence type="ECO:0000256" key="4">
    <source>
        <dbReference type="ARBA" id="ARBA00022692"/>
    </source>
</evidence>
<evidence type="ECO:0000256" key="3">
    <source>
        <dbReference type="ARBA" id="ARBA00022679"/>
    </source>
</evidence>
<accession>A0A814J060</accession>
<dbReference type="EMBL" id="CAJOAZ010000613">
    <property type="protein sequence ID" value="CAF3683617.1"/>
    <property type="molecule type" value="Genomic_DNA"/>
</dbReference>
<dbReference type="AlphaFoldDB" id="A0A814J060"/>
<dbReference type="Proteomes" id="UP000663844">
    <property type="component" value="Unassembled WGS sequence"/>
</dbReference>
<evidence type="ECO:0000256" key="5">
    <source>
        <dbReference type="ARBA" id="ARBA00022989"/>
    </source>
</evidence>
<evidence type="ECO:0000256" key="2">
    <source>
        <dbReference type="ARBA" id="ARBA00010109"/>
    </source>
</evidence>
<dbReference type="PANTHER" id="PTHR12812:SF0">
    <property type="entry name" value="HEPARAN-SULFATE 6-O-SULFOTRANSFERASE"/>
    <property type="match status" value="1"/>
</dbReference>
<evidence type="ECO:0000313" key="10">
    <source>
        <dbReference type="EMBL" id="CAF3683617.1"/>
    </source>
</evidence>
<gene>
    <name evidence="9" type="ORF">JYZ213_LOCUS17479</name>
    <name evidence="10" type="ORF">OXD698_LOCUS11094</name>
</gene>
<organism evidence="9 11">
    <name type="scientific">Adineta steineri</name>
    <dbReference type="NCBI Taxonomy" id="433720"/>
    <lineage>
        <taxon>Eukaryota</taxon>
        <taxon>Metazoa</taxon>
        <taxon>Spiralia</taxon>
        <taxon>Gnathifera</taxon>
        <taxon>Rotifera</taxon>
        <taxon>Eurotatoria</taxon>
        <taxon>Bdelloidea</taxon>
        <taxon>Adinetida</taxon>
        <taxon>Adinetidae</taxon>
        <taxon>Adineta</taxon>
    </lineage>
</organism>
<dbReference type="InterPro" id="IPR005331">
    <property type="entry name" value="Sulfotransferase"/>
</dbReference>